<evidence type="ECO:0000313" key="2">
    <source>
        <dbReference type="Proteomes" id="UP000688137"/>
    </source>
</evidence>
<keyword evidence="2" id="KW-1185">Reference proteome</keyword>
<proteinExistence type="predicted"/>
<gene>
    <name evidence="1" type="ORF">PPRIM_AZ9-3.1.T0110035</name>
</gene>
<sequence length="208" mass="25308">MIKRDYLSFHQVFEQRVQFKSHQRRIAQVRGSSYNDSDYSKLIDQITGFQQRMRQRNHQIQEQQRQAKNDLMSQRIRSIQKTEPKLQLNDLKIFSSRKQFQMQFDREVSKQNSRLRERIKSIESQINRKSLNQDFEKHQITLERMQKFKRKNNRCVLKSLERIENCESQQQNKHFKCYTQTIKTEPDQEPSAWRSNTNKVLSIINLID</sequence>
<dbReference type="AlphaFoldDB" id="A0A8S1K336"/>
<dbReference type="OMA" id="ERMQKFK"/>
<reference evidence="1" key="1">
    <citation type="submission" date="2021-01" db="EMBL/GenBank/DDBJ databases">
        <authorList>
            <consortium name="Genoscope - CEA"/>
            <person name="William W."/>
        </authorList>
    </citation>
    <scope>NUCLEOTIDE SEQUENCE</scope>
</reference>
<accession>A0A8S1K336</accession>
<evidence type="ECO:0000313" key="1">
    <source>
        <dbReference type="EMBL" id="CAD8046656.1"/>
    </source>
</evidence>
<organism evidence="1 2">
    <name type="scientific">Paramecium primaurelia</name>
    <dbReference type="NCBI Taxonomy" id="5886"/>
    <lineage>
        <taxon>Eukaryota</taxon>
        <taxon>Sar</taxon>
        <taxon>Alveolata</taxon>
        <taxon>Ciliophora</taxon>
        <taxon>Intramacronucleata</taxon>
        <taxon>Oligohymenophorea</taxon>
        <taxon>Peniculida</taxon>
        <taxon>Parameciidae</taxon>
        <taxon>Paramecium</taxon>
    </lineage>
</organism>
<protein>
    <submittedName>
        <fullName evidence="1">Uncharacterized protein</fullName>
    </submittedName>
</protein>
<dbReference type="EMBL" id="CAJJDM010000008">
    <property type="protein sequence ID" value="CAD8046656.1"/>
    <property type="molecule type" value="Genomic_DNA"/>
</dbReference>
<name>A0A8S1K336_PARPR</name>
<comment type="caution">
    <text evidence="1">The sequence shown here is derived from an EMBL/GenBank/DDBJ whole genome shotgun (WGS) entry which is preliminary data.</text>
</comment>
<dbReference type="Proteomes" id="UP000688137">
    <property type="component" value="Unassembled WGS sequence"/>
</dbReference>